<dbReference type="InterPro" id="IPR002656">
    <property type="entry name" value="Acyl_transf_3_dom"/>
</dbReference>
<evidence type="ECO:0000256" key="1">
    <source>
        <dbReference type="ARBA" id="ARBA00004651"/>
    </source>
</evidence>
<feature type="transmembrane region" description="Helical" evidence="7">
    <location>
        <begin position="43"/>
        <end position="62"/>
    </location>
</feature>
<dbReference type="OrthoDB" id="7579632at2"/>
<evidence type="ECO:0000259" key="8">
    <source>
        <dbReference type="Pfam" id="PF01757"/>
    </source>
</evidence>
<comment type="caution">
    <text evidence="9">The sequence shown here is derived from an EMBL/GenBank/DDBJ whole genome shotgun (WGS) entry which is preliminary data.</text>
</comment>
<dbReference type="GO" id="GO:0016413">
    <property type="term" value="F:O-acetyltransferase activity"/>
    <property type="evidence" value="ECO:0007669"/>
    <property type="project" value="TreeGrafter"/>
</dbReference>
<dbReference type="GO" id="GO:0009246">
    <property type="term" value="P:enterobacterial common antigen biosynthetic process"/>
    <property type="evidence" value="ECO:0007669"/>
    <property type="project" value="TreeGrafter"/>
</dbReference>
<comment type="subcellular location">
    <subcellularLocation>
        <location evidence="1">Cell membrane</location>
        <topology evidence="1">Multi-pass membrane protein</topology>
    </subcellularLocation>
</comment>
<dbReference type="PANTHER" id="PTHR40074:SF2">
    <property type="entry name" value="O-ACETYLTRANSFERASE WECH"/>
    <property type="match status" value="1"/>
</dbReference>
<comment type="similarity">
    <text evidence="2">Belongs to the acyltransferase 3 family.</text>
</comment>
<feature type="transmembrane region" description="Helical" evidence="7">
    <location>
        <begin position="247"/>
        <end position="266"/>
    </location>
</feature>
<dbReference type="AlphaFoldDB" id="L8K1M2"/>
<evidence type="ECO:0000256" key="4">
    <source>
        <dbReference type="ARBA" id="ARBA00022692"/>
    </source>
</evidence>
<accession>L8K1M2</accession>
<evidence type="ECO:0000313" key="10">
    <source>
        <dbReference type="Proteomes" id="UP000011135"/>
    </source>
</evidence>
<protein>
    <recommendedName>
        <fullName evidence="8">Acyltransferase 3 domain-containing protein</fullName>
    </recommendedName>
</protein>
<dbReference type="Proteomes" id="UP000011135">
    <property type="component" value="Unassembled WGS sequence"/>
</dbReference>
<feature type="transmembrane region" description="Helical" evidence="7">
    <location>
        <begin position="316"/>
        <end position="336"/>
    </location>
</feature>
<dbReference type="Pfam" id="PF01757">
    <property type="entry name" value="Acyl_transf_3"/>
    <property type="match status" value="1"/>
</dbReference>
<evidence type="ECO:0000256" key="6">
    <source>
        <dbReference type="ARBA" id="ARBA00023136"/>
    </source>
</evidence>
<feature type="transmembrane region" description="Helical" evidence="7">
    <location>
        <begin position="12"/>
        <end position="31"/>
    </location>
</feature>
<evidence type="ECO:0000256" key="5">
    <source>
        <dbReference type="ARBA" id="ARBA00022989"/>
    </source>
</evidence>
<keyword evidence="3" id="KW-1003">Cell membrane</keyword>
<dbReference type="GO" id="GO:0005886">
    <property type="term" value="C:plasma membrane"/>
    <property type="evidence" value="ECO:0007669"/>
    <property type="project" value="UniProtKB-SubCell"/>
</dbReference>
<proteinExistence type="inferred from homology"/>
<evidence type="ECO:0000256" key="2">
    <source>
        <dbReference type="ARBA" id="ARBA00007400"/>
    </source>
</evidence>
<feature type="transmembrane region" description="Helical" evidence="7">
    <location>
        <begin position="83"/>
        <end position="100"/>
    </location>
</feature>
<keyword evidence="6 7" id="KW-0472">Membrane</keyword>
<evidence type="ECO:0000256" key="7">
    <source>
        <dbReference type="SAM" id="Phobius"/>
    </source>
</evidence>
<dbReference type="EMBL" id="AMZN01000006">
    <property type="protein sequence ID" value="ELR73347.1"/>
    <property type="molecule type" value="Genomic_DNA"/>
</dbReference>
<feature type="domain" description="Acyltransferase 3" evidence="8">
    <location>
        <begin position="9"/>
        <end position="332"/>
    </location>
</feature>
<name>L8K1M2_9BACT</name>
<organism evidence="9 10">
    <name type="scientific">Fulvivirga imtechensis AK7</name>
    <dbReference type="NCBI Taxonomy" id="1237149"/>
    <lineage>
        <taxon>Bacteria</taxon>
        <taxon>Pseudomonadati</taxon>
        <taxon>Bacteroidota</taxon>
        <taxon>Cytophagia</taxon>
        <taxon>Cytophagales</taxon>
        <taxon>Fulvivirgaceae</taxon>
        <taxon>Fulvivirga</taxon>
    </lineage>
</organism>
<dbReference type="STRING" id="1237149.C900_04199"/>
<keyword evidence="10" id="KW-1185">Reference proteome</keyword>
<sequence>MIKKEGYLNYIHLFRGFAILIIVGIHCRISFRWPEHSIGKDLLITFLDNGTVLFVFIAGFLFQYLKHKFHYVPYLKRKAKYVILPYILASLPAILYKLYLDTVPAWMPDNIVEQSKMVQAVYMLATGKHLGPFWFIPMIVVFYLISPLLNWLDKPVFYKTVFPVIFVAGLFTFRFGYFSNTFDSFIHYFPVYMFGMWGARYRHRIINLRSSVSLVLVAIYIVIAFMEASNFVYAPKLSSFQDAATDAYFMFNFAKLKVSILCVILLREFHVLNKEVAVLKLLGDYSFGIYFIHLYVITAIELSVKNLVPDFRLNMITFFIYTALVTAITMGIVYVIKKVTGRKSRYFIGS</sequence>
<feature type="transmembrane region" description="Helical" evidence="7">
    <location>
        <begin position="120"/>
        <end position="144"/>
    </location>
</feature>
<reference evidence="9 10" key="1">
    <citation type="submission" date="2012-12" db="EMBL/GenBank/DDBJ databases">
        <title>Genome assembly of Fulvivirga imtechensis AK7.</title>
        <authorList>
            <person name="Nupur N."/>
            <person name="Khatri I."/>
            <person name="Kumar R."/>
            <person name="Subramanian S."/>
            <person name="Pinnaka A."/>
        </authorList>
    </citation>
    <scope>NUCLEOTIDE SEQUENCE [LARGE SCALE GENOMIC DNA]</scope>
    <source>
        <strain evidence="9 10">AK7</strain>
    </source>
</reference>
<dbReference type="eggNOG" id="COG1835">
    <property type="taxonomic scope" value="Bacteria"/>
</dbReference>
<dbReference type="RefSeq" id="WP_009577928.1">
    <property type="nucleotide sequence ID" value="NZ_AMZN01000006.1"/>
</dbReference>
<feature type="transmembrane region" description="Helical" evidence="7">
    <location>
        <begin position="287"/>
        <end position="304"/>
    </location>
</feature>
<keyword evidence="5 7" id="KW-1133">Transmembrane helix</keyword>
<feature type="transmembrane region" description="Helical" evidence="7">
    <location>
        <begin position="185"/>
        <end position="202"/>
    </location>
</feature>
<evidence type="ECO:0000313" key="9">
    <source>
        <dbReference type="EMBL" id="ELR73347.1"/>
    </source>
</evidence>
<keyword evidence="4 7" id="KW-0812">Transmembrane</keyword>
<gene>
    <name evidence="9" type="ORF">C900_04199</name>
</gene>
<evidence type="ECO:0000256" key="3">
    <source>
        <dbReference type="ARBA" id="ARBA00022475"/>
    </source>
</evidence>
<dbReference type="PANTHER" id="PTHR40074">
    <property type="entry name" value="O-ACETYLTRANSFERASE WECH"/>
    <property type="match status" value="1"/>
</dbReference>
<feature type="transmembrane region" description="Helical" evidence="7">
    <location>
        <begin position="214"/>
        <end position="235"/>
    </location>
</feature>
<feature type="transmembrane region" description="Helical" evidence="7">
    <location>
        <begin position="156"/>
        <end position="179"/>
    </location>
</feature>